<dbReference type="EMBL" id="JAYMYS010000008">
    <property type="protein sequence ID" value="KAK7385927.1"/>
    <property type="molecule type" value="Genomic_DNA"/>
</dbReference>
<gene>
    <name evidence="3" type="ORF">VNO78_31905</name>
</gene>
<feature type="compositionally biased region" description="Basic and acidic residues" evidence="2">
    <location>
        <begin position="10"/>
        <end position="28"/>
    </location>
</feature>
<proteinExistence type="inferred from homology"/>
<dbReference type="Proteomes" id="UP001386955">
    <property type="component" value="Unassembled WGS sequence"/>
</dbReference>
<dbReference type="Pfam" id="PF02519">
    <property type="entry name" value="Auxin_inducible"/>
    <property type="match status" value="1"/>
</dbReference>
<evidence type="ECO:0000256" key="1">
    <source>
        <dbReference type="ARBA" id="ARBA00006974"/>
    </source>
</evidence>
<dbReference type="InterPro" id="IPR003676">
    <property type="entry name" value="SAUR_fam"/>
</dbReference>
<comment type="similarity">
    <text evidence="1">Belongs to the ARG7 family.</text>
</comment>
<evidence type="ECO:0000313" key="3">
    <source>
        <dbReference type="EMBL" id="KAK7385927.1"/>
    </source>
</evidence>
<comment type="caution">
    <text evidence="3">The sequence shown here is derived from an EMBL/GenBank/DDBJ whole genome shotgun (WGS) entry which is preliminary data.</text>
</comment>
<dbReference type="PANTHER" id="PTHR31374">
    <property type="entry name" value="AUXIN-INDUCED PROTEIN-LIKE-RELATED"/>
    <property type="match status" value="1"/>
</dbReference>
<organism evidence="3 4">
    <name type="scientific">Psophocarpus tetragonolobus</name>
    <name type="common">Winged bean</name>
    <name type="synonym">Dolichos tetragonolobus</name>
    <dbReference type="NCBI Taxonomy" id="3891"/>
    <lineage>
        <taxon>Eukaryota</taxon>
        <taxon>Viridiplantae</taxon>
        <taxon>Streptophyta</taxon>
        <taxon>Embryophyta</taxon>
        <taxon>Tracheophyta</taxon>
        <taxon>Spermatophyta</taxon>
        <taxon>Magnoliopsida</taxon>
        <taxon>eudicotyledons</taxon>
        <taxon>Gunneridae</taxon>
        <taxon>Pentapetalae</taxon>
        <taxon>rosids</taxon>
        <taxon>fabids</taxon>
        <taxon>Fabales</taxon>
        <taxon>Fabaceae</taxon>
        <taxon>Papilionoideae</taxon>
        <taxon>50 kb inversion clade</taxon>
        <taxon>NPAAA clade</taxon>
        <taxon>indigoferoid/millettioid clade</taxon>
        <taxon>Phaseoleae</taxon>
        <taxon>Psophocarpus</taxon>
    </lineage>
</organism>
<feature type="region of interest" description="Disordered" evidence="2">
    <location>
        <begin position="1"/>
        <end position="28"/>
    </location>
</feature>
<protein>
    <submittedName>
        <fullName evidence="3">Uncharacterized protein</fullName>
    </submittedName>
</protein>
<dbReference type="PANTHER" id="PTHR31374:SF30">
    <property type="entry name" value="SAUR-LIKE AUXIN-RESPONSIVE FAMILY PROTEIN"/>
    <property type="match status" value="1"/>
</dbReference>
<dbReference type="AlphaFoldDB" id="A0AAN9RZ85"/>
<accession>A0AAN9RZ85</accession>
<reference evidence="3 4" key="1">
    <citation type="submission" date="2024-01" db="EMBL/GenBank/DDBJ databases">
        <title>The genomes of 5 underutilized Papilionoideae crops provide insights into root nodulation and disease resistanc.</title>
        <authorList>
            <person name="Jiang F."/>
        </authorList>
    </citation>
    <scope>NUCLEOTIDE SEQUENCE [LARGE SCALE GENOMIC DNA]</scope>
    <source>
        <strain evidence="3">DUOXIRENSHENG_FW03</strain>
        <tissue evidence="3">Leaves</tissue>
    </source>
</reference>
<dbReference type="GO" id="GO:0009733">
    <property type="term" value="P:response to auxin"/>
    <property type="evidence" value="ECO:0007669"/>
    <property type="project" value="InterPro"/>
</dbReference>
<name>A0AAN9RZ85_PSOTE</name>
<sequence>MAVHIYSGGEKGERRKEKGERRKEMEEGRKGYVPVLVGKEGKTEKIWVSIKAIQHPTIVELLDKSADELGYQQGLLRITSDVNFFKAIIHHLPLPFPSPNSISK</sequence>
<keyword evidence="4" id="KW-1185">Reference proteome</keyword>
<evidence type="ECO:0000313" key="4">
    <source>
        <dbReference type="Proteomes" id="UP001386955"/>
    </source>
</evidence>
<evidence type="ECO:0000256" key="2">
    <source>
        <dbReference type="SAM" id="MobiDB-lite"/>
    </source>
</evidence>